<evidence type="ECO:0000256" key="2">
    <source>
        <dbReference type="ARBA" id="ARBA00022737"/>
    </source>
</evidence>
<dbReference type="InterPro" id="IPR015943">
    <property type="entry name" value="WD40/YVTN_repeat-like_dom_sf"/>
</dbReference>
<dbReference type="PANTHER" id="PTHR14107">
    <property type="entry name" value="WD REPEAT PROTEIN"/>
    <property type="match status" value="1"/>
</dbReference>
<feature type="region of interest" description="Disordered" evidence="3">
    <location>
        <begin position="586"/>
        <end position="608"/>
    </location>
</feature>
<keyword evidence="1" id="KW-0853">WD repeat</keyword>
<protein>
    <submittedName>
        <fullName evidence="4">CIC11C00000004967</fullName>
    </submittedName>
</protein>
<dbReference type="PANTHER" id="PTHR14107:SF16">
    <property type="entry name" value="AT02583P"/>
    <property type="match status" value="1"/>
</dbReference>
<dbReference type="Pfam" id="PF00400">
    <property type="entry name" value="WD40"/>
    <property type="match status" value="1"/>
</dbReference>
<feature type="compositionally biased region" description="Polar residues" evidence="3">
    <location>
        <begin position="596"/>
        <end position="608"/>
    </location>
</feature>
<dbReference type="STRING" id="45354.A0A1L0BZ87"/>
<gene>
    <name evidence="4" type="ORF">SAMEA4029010_CIC11G00000004967</name>
</gene>
<dbReference type="SUPFAM" id="SSF50978">
    <property type="entry name" value="WD40 repeat-like"/>
    <property type="match status" value="1"/>
</dbReference>
<evidence type="ECO:0000256" key="1">
    <source>
        <dbReference type="ARBA" id="ARBA00022574"/>
    </source>
</evidence>
<evidence type="ECO:0000313" key="4">
    <source>
        <dbReference type="EMBL" id="SGZ56563.1"/>
    </source>
</evidence>
<dbReference type="Proteomes" id="UP000182334">
    <property type="component" value="Chromosome V"/>
</dbReference>
<sequence>MTLTHLEPSNLPPLSVFLETVCPGMPFLDDNIHFLLKDALSTDKLREVDDLAWPLTDVRSASANVRAQLDLTYLNVARPPFVHDVRRNIESTTYVPLPYHISSVFTQVRSGTDSARDIGEIHLGANVNPLMQDPFKLVHLNPGCFTSMIVMRNISRSNGPSFPETRSPFNKMTTSINKFLRMGVSEDADNQKSLFIPLLDVFRELASSHHISHPLNTLSAGTLRSNSKNHFLFDKLLNYDEKTYASQIRSPSTSKLLVAANVSVLNVFALDEHFNYSNTQKNMSTTSIFPLRDLLVEIPPGQQNPAIPTTTTCKPYKKVTETPLFRLQFKSHIIVTSMVTLQNDTAVLLGLNTGDLLMINLIDLTYRYFDLLGSQETSDPEWHPSSANSVTSICPIWHSRHPLLVVVGFGNGEVIILDPEAGPASRLAPYQKTVVGKDSFVTYFKKFDLSMLYHAESLDDKETSPQYIVGHFKVSHKAVTSIASTMAYDLPSYSSHNPQLLAIACEDGLVRFIDLISTHGENYGDTSNFYNKLIVSDIVSNYFQDGIRSVDFSPDFRFFVLAGKGDLIEVFKMTYYNINGLLQKNTEGGHKGGRSRSGTVNSGNSGNITTPSIFLSPISTTPSASFDIAREEHHDTHYPPAIKDITIVSRLKGHTNTVGCVAFIRNDDLVSSSIESANSQTYKLVSCGGDGKLILWDFDSKALPRVKKSHITTKRRVSVHREGVVSPQPTPNRSRMMVPTISRNHHRNRSFSHQNDENPLTSSFSALGINKLLSQSPQPLQHLENAEEHLKIVFSLYRSLYEVRLKKHYGLVQNKDLRKKYSSIIHAVVNDKTLPSIEIPLLSIDMSCLVRDGKIQSFHLNPHNLWVFGRNGDIFKYNLVY</sequence>
<evidence type="ECO:0000313" key="5">
    <source>
        <dbReference type="Proteomes" id="UP000182334"/>
    </source>
</evidence>
<dbReference type="GO" id="GO:0005634">
    <property type="term" value="C:nucleus"/>
    <property type="evidence" value="ECO:0007669"/>
    <property type="project" value="TreeGrafter"/>
</dbReference>
<name>A0A1L0BZ87_9ASCO</name>
<dbReference type="GO" id="GO:0032153">
    <property type="term" value="C:cell division site"/>
    <property type="evidence" value="ECO:0007669"/>
    <property type="project" value="TreeGrafter"/>
</dbReference>
<dbReference type="GO" id="GO:0051286">
    <property type="term" value="C:cell tip"/>
    <property type="evidence" value="ECO:0007669"/>
    <property type="project" value="TreeGrafter"/>
</dbReference>
<proteinExistence type="predicted"/>
<evidence type="ECO:0000256" key="3">
    <source>
        <dbReference type="SAM" id="MobiDB-lite"/>
    </source>
</evidence>
<dbReference type="InterPro" id="IPR036322">
    <property type="entry name" value="WD40_repeat_dom_sf"/>
</dbReference>
<accession>A0A1L0BZ87</accession>
<dbReference type="InterPro" id="IPR001680">
    <property type="entry name" value="WD40_rpt"/>
</dbReference>
<feature type="region of interest" description="Disordered" evidence="3">
    <location>
        <begin position="714"/>
        <end position="736"/>
    </location>
</feature>
<keyword evidence="5" id="KW-1185">Reference proteome</keyword>
<reference evidence="4 5" key="1">
    <citation type="submission" date="2016-10" db="EMBL/GenBank/DDBJ databases">
        <authorList>
            <person name="de Groot N.N."/>
        </authorList>
    </citation>
    <scope>NUCLEOTIDE SEQUENCE [LARGE SCALE GENOMIC DNA]</scope>
    <source>
        <strain evidence="4 5">CBS 141442</strain>
    </source>
</reference>
<organism evidence="4 5">
    <name type="scientific">Sungouiella intermedia</name>
    <dbReference type="NCBI Taxonomy" id="45354"/>
    <lineage>
        <taxon>Eukaryota</taxon>
        <taxon>Fungi</taxon>
        <taxon>Dikarya</taxon>
        <taxon>Ascomycota</taxon>
        <taxon>Saccharomycotina</taxon>
        <taxon>Pichiomycetes</taxon>
        <taxon>Metschnikowiaceae</taxon>
        <taxon>Sungouiella</taxon>
    </lineage>
</organism>
<dbReference type="SMART" id="SM00320">
    <property type="entry name" value="WD40"/>
    <property type="match status" value="3"/>
</dbReference>
<dbReference type="InterPro" id="IPR051362">
    <property type="entry name" value="WD_repeat_creC_regulators"/>
</dbReference>
<dbReference type="GO" id="GO:0045013">
    <property type="term" value="P:carbon catabolite repression of transcription"/>
    <property type="evidence" value="ECO:0007669"/>
    <property type="project" value="TreeGrafter"/>
</dbReference>
<keyword evidence="2" id="KW-0677">Repeat</keyword>
<dbReference type="Gene3D" id="2.130.10.10">
    <property type="entry name" value="YVTN repeat-like/Quinoprotein amine dehydrogenase"/>
    <property type="match status" value="1"/>
</dbReference>
<dbReference type="AlphaFoldDB" id="A0A1L0BZ87"/>
<dbReference type="EMBL" id="LT635760">
    <property type="protein sequence ID" value="SGZ56563.1"/>
    <property type="molecule type" value="Genomic_DNA"/>
</dbReference>
<dbReference type="OrthoDB" id="3367at2759"/>